<sequence>MKTNSRILAKQLLELKKMERIIRIQEMSLLLGIDRTTLYRRVKRNTFIQPIKSQNRTIGWPESSYANWIETQKQ</sequence>
<dbReference type="Pfam" id="PF05930">
    <property type="entry name" value="Phage_AlpA"/>
    <property type="match status" value="1"/>
</dbReference>
<comment type="caution">
    <text evidence="1">The sequence shown here is derived from an EMBL/GenBank/DDBJ whole genome shotgun (WGS) entry which is preliminary data.</text>
</comment>
<name>A0ABS7EA60_9GAMM</name>
<keyword evidence="2" id="KW-1185">Reference proteome</keyword>
<dbReference type="Gene3D" id="1.10.238.160">
    <property type="match status" value="1"/>
</dbReference>
<dbReference type="EMBL" id="JAHZST010000031">
    <property type="protein sequence ID" value="MBW8186579.1"/>
    <property type="molecule type" value="Genomic_DNA"/>
</dbReference>
<dbReference type="InterPro" id="IPR010260">
    <property type="entry name" value="AlpA"/>
</dbReference>
<accession>A0ABS7EA60</accession>
<evidence type="ECO:0000313" key="2">
    <source>
        <dbReference type="Proteomes" id="UP001195963"/>
    </source>
</evidence>
<dbReference type="PANTHER" id="PTHR36154:SF3">
    <property type="entry name" value="REGULATORY PROTEIN"/>
    <property type="match status" value="1"/>
</dbReference>
<gene>
    <name evidence="1" type="ORF">K0625_23460</name>
</gene>
<dbReference type="RefSeq" id="WP_220111810.1">
    <property type="nucleotide sequence ID" value="NZ_JAHZST010000031.1"/>
</dbReference>
<dbReference type="PANTHER" id="PTHR36154">
    <property type="entry name" value="DNA-BINDING TRANSCRIPTIONAL ACTIVATOR ALPA"/>
    <property type="match status" value="1"/>
</dbReference>
<dbReference type="InterPro" id="IPR052931">
    <property type="entry name" value="Prophage_regulatory_activator"/>
</dbReference>
<protein>
    <submittedName>
        <fullName evidence="1">AlpA family phage regulatory protein</fullName>
    </submittedName>
</protein>
<proteinExistence type="predicted"/>
<evidence type="ECO:0000313" key="1">
    <source>
        <dbReference type="EMBL" id="MBW8186579.1"/>
    </source>
</evidence>
<organism evidence="1 2">
    <name type="scientific">Shewanella nanhaiensis</name>
    <dbReference type="NCBI Taxonomy" id="2864872"/>
    <lineage>
        <taxon>Bacteria</taxon>
        <taxon>Pseudomonadati</taxon>
        <taxon>Pseudomonadota</taxon>
        <taxon>Gammaproteobacteria</taxon>
        <taxon>Alteromonadales</taxon>
        <taxon>Shewanellaceae</taxon>
        <taxon>Shewanella</taxon>
    </lineage>
</organism>
<reference evidence="1 2" key="1">
    <citation type="submission" date="2021-07" db="EMBL/GenBank/DDBJ databases">
        <title>Shewanella sp. nov, isolated from SCS.</title>
        <authorList>
            <person name="Cao W.R."/>
        </authorList>
    </citation>
    <scope>NUCLEOTIDE SEQUENCE [LARGE SCALE GENOMIC DNA]</scope>
    <source>
        <strain evidence="1 2">NR704-98</strain>
    </source>
</reference>
<dbReference type="Proteomes" id="UP001195963">
    <property type="component" value="Unassembled WGS sequence"/>
</dbReference>